<dbReference type="Proteomes" id="UP000285278">
    <property type="component" value="Unassembled WGS sequence"/>
</dbReference>
<dbReference type="AlphaFoldDB" id="A0A418Q6J5"/>
<name>A0A418Q6J5_9CORY</name>
<keyword evidence="1" id="KW-0472">Membrane</keyword>
<protein>
    <recommendedName>
        <fullName evidence="4">ATP synthase subunit I</fullName>
    </recommendedName>
</protein>
<dbReference type="OrthoDB" id="4775022at2"/>
<keyword evidence="1" id="KW-1133">Transmembrane helix</keyword>
<evidence type="ECO:0008006" key="4">
    <source>
        <dbReference type="Google" id="ProtNLM"/>
    </source>
</evidence>
<evidence type="ECO:0000313" key="3">
    <source>
        <dbReference type="Proteomes" id="UP000285278"/>
    </source>
</evidence>
<comment type="caution">
    <text evidence="2">The sequence shown here is derived from an EMBL/GenBank/DDBJ whole genome shotgun (WGS) entry which is preliminary data.</text>
</comment>
<sequence length="138" mass="14374">MNDVSKVDDHQWPLKRAARNGTIVVGLIIFASLVVWGAVADGEGLWGALIGGAIGGGFMLATVVVILVTSNTSPTTTMAVVLGSWLLKAAVVLIALLALKNLEFYNHAALATTVILTLIGALATEIYAVTKGQRLYVG</sequence>
<feature type="transmembrane region" description="Helical" evidence="1">
    <location>
        <begin position="80"/>
        <end position="99"/>
    </location>
</feature>
<dbReference type="EMBL" id="QXJK01000007">
    <property type="protein sequence ID" value="RIX34449.1"/>
    <property type="molecule type" value="Genomic_DNA"/>
</dbReference>
<accession>A0A418Q6J5</accession>
<organism evidence="2 3">
    <name type="scientific">Corynebacterium falsenii</name>
    <dbReference type="NCBI Taxonomy" id="108486"/>
    <lineage>
        <taxon>Bacteria</taxon>
        <taxon>Bacillati</taxon>
        <taxon>Actinomycetota</taxon>
        <taxon>Actinomycetes</taxon>
        <taxon>Mycobacteriales</taxon>
        <taxon>Corynebacteriaceae</taxon>
        <taxon>Corynebacterium</taxon>
    </lineage>
</organism>
<reference evidence="2 3" key="1">
    <citation type="submission" date="2018-09" db="EMBL/GenBank/DDBJ databases">
        <title>Optimization and identification of Corynebacterium falsenii FN1-14 from fish paste.</title>
        <authorList>
            <person name="Daroonpunt R."/>
            <person name="Tanasupawat S."/>
        </authorList>
    </citation>
    <scope>NUCLEOTIDE SEQUENCE [LARGE SCALE GENOMIC DNA]</scope>
    <source>
        <strain evidence="2 3">FN1-14</strain>
    </source>
</reference>
<proteinExistence type="predicted"/>
<keyword evidence="1" id="KW-0812">Transmembrane</keyword>
<evidence type="ECO:0000313" key="2">
    <source>
        <dbReference type="EMBL" id="RIX34449.1"/>
    </source>
</evidence>
<feature type="transmembrane region" description="Helical" evidence="1">
    <location>
        <begin position="21"/>
        <end position="39"/>
    </location>
</feature>
<gene>
    <name evidence="2" type="ORF">D3M95_07435</name>
</gene>
<dbReference type="STRING" id="1451189.CFAL_07405"/>
<feature type="transmembrane region" description="Helical" evidence="1">
    <location>
        <begin position="105"/>
        <end position="129"/>
    </location>
</feature>
<keyword evidence="3" id="KW-1185">Reference proteome</keyword>
<evidence type="ECO:0000256" key="1">
    <source>
        <dbReference type="SAM" id="Phobius"/>
    </source>
</evidence>
<feature type="transmembrane region" description="Helical" evidence="1">
    <location>
        <begin position="45"/>
        <end position="68"/>
    </location>
</feature>